<dbReference type="InterPro" id="IPR057136">
    <property type="entry name" value="At2g35280_TPR_dom"/>
</dbReference>
<dbReference type="InterPro" id="IPR040338">
    <property type="entry name" value="At1g67623-like"/>
</dbReference>
<keyword evidence="3" id="KW-1185">Reference proteome</keyword>
<proteinExistence type="predicted"/>
<accession>A0ABQ7MHH2</accession>
<feature type="domain" description="At2g35280-like TPR" evidence="1">
    <location>
        <begin position="84"/>
        <end position="137"/>
    </location>
</feature>
<evidence type="ECO:0000313" key="3">
    <source>
        <dbReference type="Proteomes" id="UP000823674"/>
    </source>
</evidence>
<protein>
    <recommendedName>
        <fullName evidence="1">At2g35280-like TPR domain-containing protein</fullName>
    </recommendedName>
</protein>
<sequence>MTELFQISLLSYMNITLMDYFLILELPEEIQSLVVERVAGNSFIDLYGLRASCKTMKALEERSRVNHFYDVLSVPMRLNMPPKLFKTCYAERNPSTLYMKGVQFFFTFNLQEEGLAFMKLAADEGYERAVYTYAMTRKIFWGDEEYFARFTRESVDRIGKLVRSLKWAWGLSHNDEFLAKWDEFISTVVPSFYSCQCVPVTERDWILWYIENSKGDKMCNRCFWIKELGLFFREYEPMSALVVERVARNSFQDLYGLKASSKSMKVLAERRGVYYFYDVLSVPWGLNMPSQFLKSCYAEGNPSRLYIKGVQFYSTFGLHEESITLMKHATDAGYECAVYTHAITQAIFLYDLQYFHGIPREWVQRIGELVRSVKWGWGLWHSDEFGQNRALFISKFVPSFYKCQCATHVWRPCSCLWHLDTTKDDNMCERCFWIKEFGLFFRDFEPISVIRDTRKW</sequence>
<dbReference type="PANTHER" id="PTHR33784">
    <property type="entry name" value="OS05G0482100 PROTEIN"/>
    <property type="match status" value="1"/>
</dbReference>
<reference evidence="2 3" key="1">
    <citation type="submission" date="2021-03" db="EMBL/GenBank/DDBJ databases">
        <authorList>
            <person name="King G.J."/>
            <person name="Bancroft I."/>
            <person name="Baten A."/>
            <person name="Bloomfield J."/>
            <person name="Borpatragohain P."/>
            <person name="He Z."/>
            <person name="Irish N."/>
            <person name="Irwin J."/>
            <person name="Liu K."/>
            <person name="Mauleon R.P."/>
            <person name="Moore J."/>
            <person name="Morris R."/>
            <person name="Ostergaard L."/>
            <person name="Wang B."/>
            <person name="Wells R."/>
        </authorList>
    </citation>
    <scope>NUCLEOTIDE SEQUENCE [LARGE SCALE GENOMIC DNA]</scope>
    <source>
        <strain evidence="2">R-o-18</strain>
        <tissue evidence="2">Leaf</tissue>
    </source>
</reference>
<dbReference type="Pfam" id="PF23310">
    <property type="entry name" value="TPR_27"/>
    <property type="match status" value="1"/>
</dbReference>
<evidence type="ECO:0000259" key="1">
    <source>
        <dbReference type="Pfam" id="PF23310"/>
    </source>
</evidence>
<dbReference type="PANTHER" id="PTHR33784:SF30">
    <property type="entry name" value="F-BOX DOMAIN-CONTAINING PROTEIN"/>
    <property type="match status" value="1"/>
</dbReference>
<dbReference type="Proteomes" id="UP000823674">
    <property type="component" value="Chromosome A05"/>
</dbReference>
<organism evidence="2 3">
    <name type="scientific">Brassica rapa subsp. trilocularis</name>
    <dbReference type="NCBI Taxonomy" id="1813537"/>
    <lineage>
        <taxon>Eukaryota</taxon>
        <taxon>Viridiplantae</taxon>
        <taxon>Streptophyta</taxon>
        <taxon>Embryophyta</taxon>
        <taxon>Tracheophyta</taxon>
        <taxon>Spermatophyta</taxon>
        <taxon>Magnoliopsida</taxon>
        <taxon>eudicotyledons</taxon>
        <taxon>Gunneridae</taxon>
        <taxon>Pentapetalae</taxon>
        <taxon>rosids</taxon>
        <taxon>malvids</taxon>
        <taxon>Brassicales</taxon>
        <taxon>Brassicaceae</taxon>
        <taxon>Brassiceae</taxon>
        <taxon>Brassica</taxon>
    </lineage>
</organism>
<gene>
    <name evidence="2" type="primary">A05p026920.1_BraROA</name>
    <name evidence="2" type="ORF">IGI04_019462</name>
</gene>
<comment type="caution">
    <text evidence="2">The sequence shown here is derived from an EMBL/GenBank/DDBJ whole genome shotgun (WGS) entry which is preliminary data.</text>
</comment>
<evidence type="ECO:0000313" key="2">
    <source>
        <dbReference type="EMBL" id="KAG5397648.1"/>
    </source>
</evidence>
<name>A0ABQ7MHH2_BRACM</name>
<dbReference type="EMBL" id="JADBGQ010000005">
    <property type="protein sequence ID" value="KAG5397648.1"/>
    <property type="molecule type" value="Genomic_DNA"/>
</dbReference>